<evidence type="ECO:0000256" key="4">
    <source>
        <dbReference type="ARBA" id="ARBA00021697"/>
    </source>
</evidence>
<keyword evidence="5 11" id="KW-0479">Metal-binding</keyword>
<dbReference type="AlphaFoldDB" id="A0A147F5Z8"/>
<protein>
    <recommendedName>
        <fullName evidence="4">Histidinol-phosphatase</fullName>
        <ecNumber evidence="3">3.1.3.15</ecNumber>
    </recommendedName>
    <alternativeName>
        <fullName evidence="8">Histidinol-phosphate phosphatase</fullName>
    </alternativeName>
</protein>
<feature type="binding site" evidence="11">
    <location>
        <position position="222"/>
    </location>
    <ligand>
        <name>Mg(2+)</name>
        <dbReference type="ChEBI" id="CHEBI:18420"/>
        <label>1</label>
        <note>catalytic</note>
    </ligand>
</feature>
<feature type="binding site" evidence="11">
    <location>
        <position position="95"/>
    </location>
    <ligand>
        <name>Mg(2+)</name>
        <dbReference type="ChEBI" id="CHEBI:18420"/>
        <label>1</label>
        <note>catalytic</note>
    </ligand>
</feature>
<dbReference type="Gene3D" id="3.30.540.10">
    <property type="entry name" value="Fructose-1,6-Bisphosphatase, subunit A, domain 1"/>
    <property type="match status" value="1"/>
</dbReference>
<dbReference type="PANTHER" id="PTHR20854:SF4">
    <property type="entry name" value="INOSITOL-1-MONOPHOSPHATASE-RELATED"/>
    <property type="match status" value="1"/>
</dbReference>
<dbReference type="Proteomes" id="UP000072189">
    <property type="component" value="Unassembled WGS sequence"/>
</dbReference>
<evidence type="ECO:0000256" key="1">
    <source>
        <dbReference type="ARBA" id="ARBA00001946"/>
    </source>
</evidence>
<comment type="function">
    <text evidence="10">Catalyzes the dephosphorylation of histidinol-phosphate to histidinol, the direct precursor of histidine.</text>
</comment>
<proteinExistence type="predicted"/>
<comment type="pathway">
    <text evidence="2">Amino-acid biosynthesis; L-histidine biosynthesis; L-histidine from 5-phospho-alpha-D-ribose 1-diphosphate: step 8/9.</text>
</comment>
<dbReference type="GO" id="GO:0006020">
    <property type="term" value="P:inositol metabolic process"/>
    <property type="evidence" value="ECO:0007669"/>
    <property type="project" value="TreeGrafter"/>
</dbReference>
<dbReference type="PRINTS" id="PR00377">
    <property type="entry name" value="IMPHPHTASES"/>
</dbReference>
<dbReference type="PANTHER" id="PTHR20854">
    <property type="entry name" value="INOSITOL MONOPHOSPHATASE"/>
    <property type="match status" value="1"/>
</dbReference>
<keyword evidence="7 11" id="KW-0460">Magnesium</keyword>
<organism evidence="12 13">
    <name type="scientific">Microbacterium testaceum</name>
    <name type="common">Aureobacterium testaceum</name>
    <name type="synonym">Brevibacterium testaceum</name>
    <dbReference type="NCBI Taxonomy" id="2033"/>
    <lineage>
        <taxon>Bacteria</taxon>
        <taxon>Bacillati</taxon>
        <taxon>Actinomycetota</taxon>
        <taxon>Actinomycetes</taxon>
        <taxon>Micrococcales</taxon>
        <taxon>Microbacteriaceae</taxon>
        <taxon>Microbacterium</taxon>
    </lineage>
</organism>
<evidence type="ECO:0000256" key="11">
    <source>
        <dbReference type="PIRSR" id="PIRSR600760-2"/>
    </source>
</evidence>
<dbReference type="PATRIC" id="fig|2033.7.peg.3132"/>
<evidence type="ECO:0000256" key="6">
    <source>
        <dbReference type="ARBA" id="ARBA00022801"/>
    </source>
</evidence>
<dbReference type="GO" id="GO:0004401">
    <property type="term" value="F:histidinol-phosphatase activity"/>
    <property type="evidence" value="ECO:0007669"/>
    <property type="project" value="UniProtKB-EC"/>
</dbReference>
<feature type="binding site" evidence="11">
    <location>
        <position position="92"/>
    </location>
    <ligand>
        <name>Mg(2+)</name>
        <dbReference type="ChEBI" id="CHEBI:18420"/>
        <label>1</label>
        <note>catalytic</note>
    </ligand>
</feature>
<reference evidence="12 13" key="1">
    <citation type="journal article" date="2016" name="Front. Microbiol.">
        <title>Genomic Resource of Rice Seed Associated Bacteria.</title>
        <authorList>
            <person name="Midha S."/>
            <person name="Bansal K."/>
            <person name="Sharma S."/>
            <person name="Kumar N."/>
            <person name="Patil P.P."/>
            <person name="Chaudhry V."/>
            <person name="Patil P.B."/>
        </authorList>
    </citation>
    <scope>NUCLEOTIDE SEQUENCE [LARGE SCALE GENOMIC DNA]</scope>
    <source>
        <strain evidence="12 13">RSA3</strain>
    </source>
</reference>
<dbReference type="Gene3D" id="3.40.190.80">
    <property type="match status" value="1"/>
</dbReference>
<dbReference type="EC" id="3.1.3.15" evidence="3"/>
<feature type="binding site" evidence="11">
    <location>
        <position position="94"/>
    </location>
    <ligand>
        <name>Mg(2+)</name>
        <dbReference type="ChEBI" id="CHEBI:18420"/>
        <label>1</label>
        <note>catalytic</note>
    </ligand>
</feature>
<dbReference type="GO" id="GO:0008934">
    <property type="term" value="F:inositol monophosphate 1-phosphatase activity"/>
    <property type="evidence" value="ECO:0007669"/>
    <property type="project" value="TreeGrafter"/>
</dbReference>
<comment type="cofactor">
    <cofactor evidence="1 11">
        <name>Mg(2+)</name>
        <dbReference type="ChEBI" id="CHEBI:18420"/>
    </cofactor>
</comment>
<evidence type="ECO:0000313" key="13">
    <source>
        <dbReference type="Proteomes" id="UP000072189"/>
    </source>
</evidence>
<evidence type="ECO:0000256" key="9">
    <source>
        <dbReference type="ARBA" id="ARBA00049158"/>
    </source>
</evidence>
<evidence type="ECO:0000256" key="5">
    <source>
        <dbReference type="ARBA" id="ARBA00022723"/>
    </source>
</evidence>
<dbReference type="EMBL" id="LDRV01000077">
    <property type="protein sequence ID" value="KTS10386.1"/>
    <property type="molecule type" value="Genomic_DNA"/>
</dbReference>
<gene>
    <name evidence="12" type="ORF">RSA3_11725</name>
</gene>
<dbReference type="FunFam" id="3.30.540.10:FF:000003">
    <property type="entry name" value="Inositol-1-monophosphatase"/>
    <property type="match status" value="1"/>
</dbReference>
<accession>A0A147F5Z8</accession>
<sequence>MSPTPDENLPTLADDLALALRLADAADAVAMARFDAADLRIDTKADRTHVTEADLATERAIREILDAERPGDAVLGEEYGTSGDTARRWVIDPIDGTHNYMRGIPIWATLIALSVGEAPVVGVVSQPALGRRWWAATGHGAWTNGPSGEPRRIQVSAVDDVAKASISFQSVEQWRDVDLLPALDRLTRAVWRDRGYGDALPYMWLAEGRLELVAEFGVKEYDVAALAPIVREAGGRFTAFDGSDRLDAGSSFATNGILHDDFFRLTHDEGTA</sequence>
<evidence type="ECO:0000256" key="2">
    <source>
        <dbReference type="ARBA" id="ARBA00004970"/>
    </source>
</evidence>
<evidence type="ECO:0000256" key="7">
    <source>
        <dbReference type="ARBA" id="ARBA00022842"/>
    </source>
</evidence>
<dbReference type="InterPro" id="IPR020583">
    <property type="entry name" value="Inositol_monoP_metal-BS"/>
</dbReference>
<name>A0A147F5Z8_MICTE</name>
<evidence type="ECO:0000256" key="3">
    <source>
        <dbReference type="ARBA" id="ARBA00013085"/>
    </source>
</evidence>
<dbReference type="RefSeq" id="WP_058614467.1">
    <property type="nucleotide sequence ID" value="NZ_LDRV01000077.1"/>
</dbReference>
<feature type="binding site" evidence="11">
    <location>
        <position position="77"/>
    </location>
    <ligand>
        <name>Mg(2+)</name>
        <dbReference type="ChEBI" id="CHEBI:18420"/>
        <label>1</label>
        <note>catalytic</note>
    </ligand>
</feature>
<dbReference type="GO" id="GO:0046872">
    <property type="term" value="F:metal ion binding"/>
    <property type="evidence" value="ECO:0007669"/>
    <property type="project" value="UniProtKB-KW"/>
</dbReference>
<dbReference type="SUPFAM" id="SSF56655">
    <property type="entry name" value="Carbohydrate phosphatase"/>
    <property type="match status" value="1"/>
</dbReference>
<comment type="caution">
    <text evidence="12">The sequence shown here is derived from an EMBL/GenBank/DDBJ whole genome shotgun (WGS) entry which is preliminary data.</text>
</comment>
<dbReference type="GO" id="GO:0007165">
    <property type="term" value="P:signal transduction"/>
    <property type="evidence" value="ECO:0007669"/>
    <property type="project" value="TreeGrafter"/>
</dbReference>
<evidence type="ECO:0000313" key="12">
    <source>
        <dbReference type="EMBL" id="KTS10386.1"/>
    </source>
</evidence>
<dbReference type="Pfam" id="PF00459">
    <property type="entry name" value="Inositol_P"/>
    <property type="match status" value="1"/>
</dbReference>
<dbReference type="PROSITE" id="PS00629">
    <property type="entry name" value="IMP_1"/>
    <property type="match status" value="1"/>
</dbReference>
<evidence type="ECO:0000256" key="8">
    <source>
        <dbReference type="ARBA" id="ARBA00033209"/>
    </source>
</evidence>
<keyword evidence="6" id="KW-0378">Hydrolase</keyword>
<evidence type="ECO:0000256" key="10">
    <source>
        <dbReference type="ARBA" id="ARBA00053547"/>
    </source>
</evidence>
<comment type="catalytic activity">
    <reaction evidence="9">
        <text>L-histidinol phosphate + H2O = L-histidinol + phosphate</text>
        <dbReference type="Rhea" id="RHEA:14465"/>
        <dbReference type="ChEBI" id="CHEBI:15377"/>
        <dbReference type="ChEBI" id="CHEBI:43474"/>
        <dbReference type="ChEBI" id="CHEBI:57699"/>
        <dbReference type="ChEBI" id="CHEBI:57980"/>
        <dbReference type="EC" id="3.1.3.15"/>
    </reaction>
</comment>
<dbReference type="InterPro" id="IPR000760">
    <property type="entry name" value="Inositol_monophosphatase-like"/>
</dbReference>